<dbReference type="EMBL" id="BAABJP010000010">
    <property type="protein sequence ID" value="GAA5155938.1"/>
    <property type="molecule type" value="Genomic_DNA"/>
</dbReference>
<feature type="domain" description="NodB homology" evidence="3">
    <location>
        <begin position="82"/>
        <end position="285"/>
    </location>
</feature>
<organism evidence="4 5">
    <name type="scientific">Pseudonocardia eucalypti</name>
    <dbReference type="NCBI Taxonomy" id="648755"/>
    <lineage>
        <taxon>Bacteria</taxon>
        <taxon>Bacillati</taxon>
        <taxon>Actinomycetota</taxon>
        <taxon>Actinomycetes</taxon>
        <taxon>Pseudonocardiales</taxon>
        <taxon>Pseudonocardiaceae</taxon>
        <taxon>Pseudonocardia</taxon>
    </lineage>
</organism>
<name>A0ABP9Q2X9_9PSEU</name>
<accession>A0ABP9Q2X9</accession>
<evidence type="ECO:0000313" key="4">
    <source>
        <dbReference type="EMBL" id="GAA5155938.1"/>
    </source>
</evidence>
<dbReference type="PANTHER" id="PTHR34216:SF3">
    <property type="entry name" value="POLY-BETA-1,6-N-ACETYL-D-GLUCOSAMINE N-DEACETYLASE"/>
    <property type="match status" value="1"/>
</dbReference>
<comment type="subcellular location">
    <subcellularLocation>
        <location evidence="1">Secreted</location>
    </subcellularLocation>
</comment>
<dbReference type="InterPro" id="IPR051398">
    <property type="entry name" value="Polysacch_Deacetylase"/>
</dbReference>
<dbReference type="PROSITE" id="PS51677">
    <property type="entry name" value="NODB"/>
    <property type="match status" value="1"/>
</dbReference>
<protein>
    <recommendedName>
        <fullName evidence="3">NodB homology domain-containing protein</fullName>
    </recommendedName>
</protein>
<keyword evidence="5" id="KW-1185">Reference proteome</keyword>
<dbReference type="SUPFAM" id="SSF88713">
    <property type="entry name" value="Glycoside hydrolase/deacetylase"/>
    <property type="match status" value="1"/>
</dbReference>
<comment type="caution">
    <text evidence="4">The sequence shown here is derived from an EMBL/GenBank/DDBJ whole genome shotgun (WGS) entry which is preliminary data.</text>
</comment>
<proteinExistence type="predicted"/>
<gene>
    <name evidence="4" type="ORF">GCM10023321_30540</name>
</gene>
<reference evidence="5" key="1">
    <citation type="journal article" date="2019" name="Int. J. Syst. Evol. Microbiol.">
        <title>The Global Catalogue of Microorganisms (GCM) 10K type strain sequencing project: providing services to taxonomists for standard genome sequencing and annotation.</title>
        <authorList>
            <consortium name="The Broad Institute Genomics Platform"/>
            <consortium name="The Broad Institute Genome Sequencing Center for Infectious Disease"/>
            <person name="Wu L."/>
            <person name="Ma J."/>
        </authorList>
    </citation>
    <scope>NUCLEOTIDE SEQUENCE [LARGE SCALE GENOMIC DNA]</scope>
    <source>
        <strain evidence="5">JCM 18303</strain>
    </source>
</reference>
<dbReference type="Proteomes" id="UP001428817">
    <property type="component" value="Unassembled WGS sequence"/>
</dbReference>
<dbReference type="InterPro" id="IPR011330">
    <property type="entry name" value="Glyco_hydro/deAcase_b/a-brl"/>
</dbReference>
<dbReference type="CDD" id="cd10918">
    <property type="entry name" value="CE4_NodB_like_5s_6s"/>
    <property type="match status" value="1"/>
</dbReference>
<evidence type="ECO:0000256" key="2">
    <source>
        <dbReference type="ARBA" id="ARBA00022729"/>
    </source>
</evidence>
<keyword evidence="2" id="KW-0732">Signal</keyword>
<dbReference type="InterPro" id="IPR002509">
    <property type="entry name" value="NODB_dom"/>
</dbReference>
<dbReference type="Pfam" id="PF01522">
    <property type="entry name" value="Polysacc_deac_1"/>
    <property type="match status" value="1"/>
</dbReference>
<sequence length="285" mass="31270">MARSNPGTNTVNPDKPRMSWRMPRVLMYHNFGDPPAAGDPEHLFIPVERFKEQLAWLDANGWRALSLGEFLAVLDGARPPRKSYLVTIDDGHESVLSTGAPILAEAGIPSVLFVPPGVLGGPITWNPVYAGERLSSKAEIATLANTGMEIGVHSWDHTRMFGMDDAELELNIVRAKGDVAEMMGYEPRSFAYPFGTHDGAARRKMADAGYAVSFAVARENGRFAVDRIFVKGEDSLGMFRFKLSLAYRFASRVGGRTPWLRHKVRALLGLLKGRGGAEQATQRTG</sequence>
<evidence type="ECO:0000313" key="5">
    <source>
        <dbReference type="Proteomes" id="UP001428817"/>
    </source>
</evidence>
<dbReference type="RefSeq" id="WP_185064084.1">
    <property type="nucleotide sequence ID" value="NZ_BAABJP010000010.1"/>
</dbReference>
<dbReference type="Gene3D" id="3.20.20.370">
    <property type="entry name" value="Glycoside hydrolase/deacetylase"/>
    <property type="match status" value="1"/>
</dbReference>
<evidence type="ECO:0000256" key="1">
    <source>
        <dbReference type="ARBA" id="ARBA00004613"/>
    </source>
</evidence>
<dbReference type="PANTHER" id="PTHR34216">
    <property type="match status" value="1"/>
</dbReference>
<evidence type="ECO:0000259" key="3">
    <source>
        <dbReference type="PROSITE" id="PS51677"/>
    </source>
</evidence>